<dbReference type="Proteomes" id="UP000469558">
    <property type="component" value="Unassembled WGS sequence"/>
</dbReference>
<dbReference type="OrthoDB" id="771136at2759"/>
<evidence type="ECO:0000256" key="6">
    <source>
        <dbReference type="ARBA" id="ARBA00023145"/>
    </source>
</evidence>
<dbReference type="GO" id="GO:0009277">
    <property type="term" value="C:fungal-type cell wall"/>
    <property type="evidence" value="ECO:0007669"/>
    <property type="project" value="TreeGrafter"/>
</dbReference>
<keyword evidence="10" id="KW-1185">Reference proteome</keyword>
<keyword evidence="6" id="KW-0865">Zymogen</keyword>
<dbReference type="PROSITE" id="PS51767">
    <property type="entry name" value="PEPTIDASE_A1"/>
    <property type="match status" value="1"/>
</dbReference>
<comment type="similarity">
    <text evidence="1">Belongs to the peptidase A1 family.</text>
</comment>
<name>A0A8T9C300_9HELO</name>
<evidence type="ECO:0000259" key="8">
    <source>
        <dbReference type="PROSITE" id="PS51767"/>
    </source>
</evidence>
<reference evidence="9 10" key="1">
    <citation type="submission" date="2018-05" db="EMBL/GenBank/DDBJ databases">
        <title>Genome sequencing and assembly of the regulated plant pathogen Lachnellula willkommii and related sister species for the development of diagnostic species identification markers.</title>
        <authorList>
            <person name="Giroux E."/>
            <person name="Bilodeau G."/>
        </authorList>
    </citation>
    <scope>NUCLEOTIDE SEQUENCE [LARGE SCALE GENOMIC DNA]</scope>
    <source>
        <strain evidence="9 10">CBS 268.59</strain>
    </source>
</reference>
<dbReference type="Pfam" id="PF00026">
    <property type="entry name" value="Asp"/>
    <property type="match status" value="1"/>
</dbReference>
<keyword evidence="5" id="KW-0378">Hydrolase</keyword>
<evidence type="ECO:0000256" key="4">
    <source>
        <dbReference type="ARBA" id="ARBA00022750"/>
    </source>
</evidence>
<feature type="domain" description="Peptidase A1" evidence="8">
    <location>
        <begin position="45"/>
        <end position="393"/>
    </location>
</feature>
<dbReference type="InterPro" id="IPR033121">
    <property type="entry name" value="PEPTIDASE_A1"/>
</dbReference>
<dbReference type="InterPro" id="IPR001461">
    <property type="entry name" value="Aspartic_peptidase_A1"/>
</dbReference>
<dbReference type="SUPFAM" id="SSF50630">
    <property type="entry name" value="Acid proteases"/>
    <property type="match status" value="1"/>
</dbReference>
<comment type="caution">
    <text evidence="9">The sequence shown here is derived from an EMBL/GenBank/DDBJ whole genome shotgun (WGS) entry which is preliminary data.</text>
</comment>
<dbReference type="GO" id="GO:0006508">
    <property type="term" value="P:proteolysis"/>
    <property type="evidence" value="ECO:0007669"/>
    <property type="project" value="UniProtKB-KW"/>
</dbReference>
<gene>
    <name evidence="9" type="ORF">LSUE1_G003797</name>
</gene>
<evidence type="ECO:0000256" key="7">
    <source>
        <dbReference type="SAM" id="SignalP"/>
    </source>
</evidence>
<evidence type="ECO:0000313" key="9">
    <source>
        <dbReference type="EMBL" id="TVY76159.1"/>
    </source>
</evidence>
<evidence type="ECO:0000313" key="10">
    <source>
        <dbReference type="Proteomes" id="UP000469558"/>
    </source>
</evidence>
<dbReference type="GO" id="GO:0031505">
    <property type="term" value="P:fungal-type cell wall organization"/>
    <property type="evidence" value="ECO:0007669"/>
    <property type="project" value="TreeGrafter"/>
</dbReference>
<dbReference type="GO" id="GO:0005576">
    <property type="term" value="C:extracellular region"/>
    <property type="evidence" value="ECO:0007669"/>
    <property type="project" value="TreeGrafter"/>
</dbReference>
<evidence type="ECO:0000256" key="2">
    <source>
        <dbReference type="ARBA" id="ARBA00022670"/>
    </source>
</evidence>
<dbReference type="InterPro" id="IPR021109">
    <property type="entry name" value="Peptidase_aspartic_dom_sf"/>
</dbReference>
<evidence type="ECO:0000256" key="5">
    <source>
        <dbReference type="ARBA" id="ARBA00022801"/>
    </source>
</evidence>
<protein>
    <recommendedName>
        <fullName evidence="8">Peptidase A1 domain-containing protein</fullName>
    </recommendedName>
</protein>
<dbReference type="GO" id="GO:0004190">
    <property type="term" value="F:aspartic-type endopeptidase activity"/>
    <property type="evidence" value="ECO:0007669"/>
    <property type="project" value="UniProtKB-KW"/>
</dbReference>
<organism evidence="9 10">
    <name type="scientific">Lachnellula suecica</name>
    <dbReference type="NCBI Taxonomy" id="602035"/>
    <lineage>
        <taxon>Eukaryota</taxon>
        <taxon>Fungi</taxon>
        <taxon>Dikarya</taxon>
        <taxon>Ascomycota</taxon>
        <taxon>Pezizomycotina</taxon>
        <taxon>Leotiomycetes</taxon>
        <taxon>Helotiales</taxon>
        <taxon>Lachnaceae</taxon>
        <taxon>Lachnellula</taxon>
    </lineage>
</organism>
<dbReference type="PANTHER" id="PTHR47965">
    <property type="entry name" value="ASPARTYL PROTEASE-RELATED"/>
    <property type="match status" value="1"/>
</dbReference>
<dbReference type="EMBL" id="QGMK01000850">
    <property type="protein sequence ID" value="TVY76159.1"/>
    <property type="molecule type" value="Genomic_DNA"/>
</dbReference>
<evidence type="ECO:0000256" key="1">
    <source>
        <dbReference type="ARBA" id="ARBA00007447"/>
    </source>
</evidence>
<accession>A0A8T9C300</accession>
<proteinExistence type="inferred from homology"/>
<keyword evidence="4" id="KW-0064">Aspartyl protease</keyword>
<keyword evidence="2" id="KW-0645">Protease</keyword>
<dbReference type="InterPro" id="IPR034164">
    <property type="entry name" value="Pepsin-like_dom"/>
</dbReference>
<dbReference type="CDD" id="cd05471">
    <property type="entry name" value="pepsin_like"/>
    <property type="match status" value="1"/>
</dbReference>
<keyword evidence="3 7" id="KW-0732">Signal</keyword>
<feature type="chain" id="PRO_5035729894" description="Peptidase A1 domain-containing protein" evidence="7">
    <location>
        <begin position="18"/>
        <end position="421"/>
    </location>
</feature>
<dbReference type="PANTHER" id="PTHR47965:SF12">
    <property type="entry name" value="ASPARTIC PROTEINASE 3-RELATED"/>
    <property type="match status" value="1"/>
</dbReference>
<dbReference type="AlphaFoldDB" id="A0A8T9C300"/>
<sequence length="421" mass="44547">MLSSALPLLALSALSNAVAIERRQDVTPTYHYIPVDYEYGYDSRVTANLTFGSDSIAKPVKVVMDSGSSNFWVWAPGAVVHWGSQYLGVVGPCNETVPTEYDPSTSTTSVVSNHSSTYAYAGNSKIVTGATYSNDTVTAEGGSGGIPNVQFALEDYGLLKIGDNGSCTYVEYDTAILGLSPYTNTTAGPSFRQNLYETSEITSRTMVMWFNKHVGAIGKLTGGALFGAIDTSKFTGPLVRVPNAIETDQIGVYVPKPNVTINNITFVTDQDTNCLVDSGAHGDSLPFAYGGTESARFFAESGLIEVDGSVGYNGSCESIPADMKFSYSFPAEKTGEFVNIDVPVRNYARGYPNVFHPGVCVLNLEVGGCTFGAPFSSGVFMALDDEDGSIAFAQGGVSEEGSGIDEASLKTIGKGQSFDTV</sequence>
<feature type="signal peptide" evidence="7">
    <location>
        <begin position="1"/>
        <end position="17"/>
    </location>
</feature>
<evidence type="ECO:0000256" key="3">
    <source>
        <dbReference type="ARBA" id="ARBA00022729"/>
    </source>
</evidence>
<dbReference type="Gene3D" id="2.40.70.10">
    <property type="entry name" value="Acid Proteases"/>
    <property type="match status" value="2"/>
</dbReference>